<feature type="region of interest" description="Disordered" evidence="1">
    <location>
        <begin position="39"/>
        <end position="58"/>
    </location>
</feature>
<accession>A0A6C0B6R2</accession>
<name>A0A6C0B6R2_9ZZZZ</name>
<reference evidence="2" key="1">
    <citation type="journal article" date="2020" name="Nature">
        <title>Giant virus diversity and host interactions through global metagenomics.</title>
        <authorList>
            <person name="Schulz F."/>
            <person name="Roux S."/>
            <person name="Paez-Espino D."/>
            <person name="Jungbluth S."/>
            <person name="Walsh D.A."/>
            <person name="Denef V.J."/>
            <person name="McMahon K.D."/>
            <person name="Konstantinidis K.T."/>
            <person name="Eloe-Fadrosh E.A."/>
            <person name="Kyrpides N.C."/>
            <person name="Woyke T."/>
        </authorList>
    </citation>
    <scope>NUCLEOTIDE SEQUENCE</scope>
    <source>
        <strain evidence="2">GVMAG-M-3300009684-20</strain>
    </source>
</reference>
<sequence length="112" mass="12038">MSTCSIAYGVGKDTSANFVTQLRDASDVTRLLRQQGAKRNYQNLSSTGKKESPIGGISHTDLLDMAHTTQSYGPSNALMSTRGYQVPQCSPCGTGSLTPFSTLRVSVSLIRY</sequence>
<dbReference type="EMBL" id="MN739079">
    <property type="protein sequence ID" value="QHS87218.1"/>
    <property type="molecule type" value="Genomic_DNA"/>
</dbReference>
<organism evidence="2">
    <name type="scientific">viral metagenome</name>
    <dbReference type="NCBI Taxonomy" id="1070528"/>
    <lineage>
        <taxon>unclassified sequences</taxon>
        <taxon>metagenomes</taxon>
        <taxon>organismal metagenomes</taxon>
    </lineage>
</organism>
<protein>
    <submittedName>
        <fullName evidence="2">Uncharacterized protein</fullName>
    </submittedName>
</protein>
<evidence type="ECO:0000313" key="2">
    <source>
        <dbReference type="EMBL" id="QHS87218.1"/>
    </source>
</evidence>
<dbReference type="AlphaFoldDB" id="A0A6C0B6R2"/>
<proteinExistence type="predicted"/>
<evidence type="ECO:0000256" key="1">
    <source>
        <dbReference type="SAM" id="MobiDB-lite"/>
    </source>
</evidence>